<sequence length="772" mass="88600">MNSDDCILLTYMHCPLLHVLQTENKYLLFEQVTNEFIPFLDQIESKKLIGATVVMSCVFLNTLNDEEFNTRYAQYLHQFSSRQHQRALTFLKKWNGSLFSACKYFFQHDMMECIPTTVTNAFVSTLKTEQTLNLQTTEAIRVFQQFFEKKPVGFFIQQGEYTHQVDMLLKSHEMRYTFVKSSTDELKKSPAGIILFPYPKQGNQVEEGTINKASVFLDLKAKDTLGFQRMQAASGIFQYPLDYARDIEFHQNETLALYGATKSAEFVSENNQLFISTVQKSEAMLDVIDSKHPSVVNAIYRQWLLLSSSDWLYNFEKVKDEYERQVKLFDFLCHEENPRMDSENSFLSGSSFLYPAKEIEPAALSVNQYKGGLSILMLAWEFPPLVIGGLARHVFDLSRALAKAGHHVSVLTTYVEGLPEYERLYGVHVYRVKSLQPHHPDFLTWVNSLNVAMALRGLQLGYKLSFDVIHAHDWLVASAAKCLADKTDRPLITTIHATEHGRNNGIHNDMQQKIHLQEEELIRQSSSIIVCSDYMKKELITLFHVEQDKIAIFPNGIDKQLVVDAVNERLKESLQKKYNFRKAPIIFSIGRIVYEKGFQLFIEAAELLKKKQIDVQFVVAGKGPLLHEFRTQVSEKQLDKYVYFIGYITDNERNQLLQACKMVVFPSLYEPFGIVALEGMVAKKPTIVADTGGLSDIVSHFDTGLTFARGDTLELINCIEFLLKNEKTAAKISENGYRKATTMFSWEKIAIDTSKLFQHQICQDKKRREAKN</sequence>
<evidence type="ECO:0000259" key="6">
    <source>
        <dbReference type="Pfam" id="PF13439"/>
    </source>
</evidence>
<dbReference type="RefSeq" id="WP_034648912.1">
    <property type="nucleotide sequence ID" value="NZ_BCVB01000008.1"/>
</dbReference>
<dbReference type="InterPro" id="IPR011330">
    <property type="entry name" value="Glyco_hydro/deAcase_b/a-brl"/>
</dbReference>
<keyword evidence="7" id="KW-0808">Transferase</keyword>
<dbReference type="Pfam" id="PF03065">
    <property type="entry name" value="Glyco_hydro_57"/>
    <property type="match status" value="1"/>
</dbReference>
<dbReference type="GO" id="GO:0016757">
    <property type="term" value="F:glycosyltransferase activity"/>
    <property type="evidence" value="ECO:0007669"/>
    <property type="project" value="InterPro"/>
</dbReference>
<dbReference type="Pfam" id="PF00534">
    <property type="entry name" value="Glycos_transf_1"/>
    <property type="match status" value="1"/>
</dbReference>
<reference evidence="7 8" key="1">
    <citation type="journal article" date="2015" name="Genome Announc.">
        <title>Complete genome sequences for 35 biothreat assay-relevant bacillus species.</title>
        <authorList>
            <person name="Johnson S.L."/>
            <person name="Daligault H.E."/>
            <person name="Davenport K.W."/>
            <person name="Jaissle J."/>
            <person name="Frey K.G."/>
            <person name="Ladner J.T."/>
            <person name="Broomall S.M."/>
            <person name="Bishop-Lilly K.A."/>
            <person name="Bruce D.C."/>
            <person name="Gibbons H.S."/>
            <person name="Coyne S.R."/>
            <person name="Lo C.C."/>
            <person name="Meincke L."/>
            <person name="Munk A.C."/>
            <person name="Koroleva G.I."/>
            <person name="Rosenzweig C.N."/>
            <person name="Palacios G.F."/>
            <person name="Redden C.L."/>
            <person name="Minogue T.D."/>
            <person name="Chain P.S."/>
        </authorList>
    </citation>
    <scope>NUCLEOTIDE SEQUENCE [LARGE SCALE GENOMIC DNA]</scope>
    <source>
        <strain evidence="8">ATCC 14581 / DSM 32 / JCM 2506 / NBRC 15308 / NCIMB 9376 / NCTC 10342 / NRRL B-14308 / VKM B-512</strain>
    </source>
</reference>
<dbReference type="KEGG" id="bmeg:BG04_1501"/>
<dbReference type="InterPro" id="IPR028098">
    <property type="entry name" value="Glyco_trans_4-like_N"/>
</dbReference>
<name>A0A0B6AK20_PRIM2</name>
<dbReference type="InterPro" id="IPR001296">
    <property type="entry name" value="Glyco_trans_1"/>
</dbReference>
<comment type="similarity">
    <text evidence="1 3">Belongs to the glycosyl hydrolase 57 family.</text>
</comment>
<dbReference type="EMBL" id="CP009920">
    <property type="protein sequence ID" value="AJI21397.1"/>
    <property type="molecule type" value="Genomic_DNA"/>
</dbReference>
<evidence type="ECO:0000259" key="5">
    <source>
        <dbReference type="Pfam" id="PF03065"/>
    </source>
</evidence>
<dbReference type="Proteomes" id="UP000031829">
    <property type="component" value="Chromosome"/>
</dbReference>
<dbReference type="CDD" id="cd03801">
    <property type="entry name" value="GT4_PimA-like"/>
    <property type="match status" value="1"/>
</dbReference>
<evidence type="ECO:0000259" key="4">
    <source>
        <dbReference type="Pfam" id="PF00534"/>
    </source>
</evidence>
<feature type="domain" description="Glycosyl transferase family 1" evidence="4">
    <location>
        <begin position="574"/>
        <end position="738"/>
    </location>
</feature>
<organism evidence="7 8">
    <name type="scientific">Priestia megaterium (strain ATCC 14581 / DSM 32 / CCUG 1817 / JCM 2506 / NBRC 15308 / NCIMB 9376 / NCTC 10342 / NRRL B-14308 / VKM B-512 / Ford 19)</name>
    <name type="common">Bacillus megaterium</name>
    <dbReference type="NCBI Taxonomy" id="1348623"/>
    <lineage>
        <taxon>Bacteria</taxon>
        <taxon>Bacillati</taxon>
        <taxon>Bacillota</taxon>
        <taxon>Bacilli</taxon>
        <taxon>Bacillales</taxon>
        <taxon>Bacillaceae</taxon>
        <taxon>Priestia</taxon>
    </lineage>
</organism>
<evidence type="ECO:0000313" key="7">
    <source>
        <dbReference type="EMBL" id="AJI21397.1"/>
    </source>
</evidence>
<dbReference type="GO" id="GO:0005975">
    <property type="term" value="P:carbohydrate metabolic process"/>
    <property type="evidence" value="ECO:0007669"/>
    <property type="project" value="InterPro"/>
</dbReference>
<evidence type="ECO:0000256" key="2">
    <source>
        <dbReference type="ARBA" id="ARBA00023277"/>
    </source>
</evidence>
<protein>
    <submittedName>
        <fullName evidence="7">Glycosyl transferases group 1 family protein</fullName>
    </submittedName>
</protein>
<dbReference type="PANTHER" id="PTHR45947:SF3">
    <property type="entry name" value="SULFOQUINOVOSYL TRANSFERASE SQD2"/>
    <property type="match status" value="1"/>
</dbReference>
<dbReference type="SUPFAM" id="SSF53756">
    <property type="entry name" value="UDP-Glycosyltransferase/glycogen phosphorylase"/>
    <property type="match status" value="1"/>
</dbReference>
<proteinExistence type="inferred from homology"/>
<feature type="domain" description="Glycoside hydrolase family 57 N-terminal" evidence="5">
    <location>
        <begin position="78"/>
        <end position="188"/>
    </location>
</feature>
<dbReference type="InterPro" id="IPR050194">
    <property type="entry name" value="Glycosyltransferase_grp1"/>
</dbReference>
<evidence type="ECO:0000256" key="3">
    <source>
        <dbReference type="RuleBase" id="RU361196"/>
    </source>
</evidence>
<evidence type="ECO:0000313" key="8">
    <source>
        <dbReference type="Proteomes" id="UP000031829"/>
    </source>
</evidence>
<dbReference type="GeneID" id="93644968"/>
<dbReference type="PANTHER" id="PTHR45947">
    <property type="entry name" value="SULFOQUINOVOSYL TRANSFERASE SQD2"/>
    <property type="match status" value="1"/>
</dbReference>
<dbReference type="AlphaFoldDB" id="A0A0B6AK20"/>
<dbReference type="SUPFAM" id="SSF88713">
    <property type="entry name" value="Glycoside hydrolase/deacetylase"/>
    <property type="match status" value="1"/>
</dbReference>
<accession>A0A0B6AK20</accession>
<dbReference type="HOGENOM" id="CLU_008192_0_0_9"/>
<keyword evidence="2 3" id="KW-0119">Carbohydrate metabolism</keyword>
<dbReference type="Gene3D" id="3.40.50.2000">
    <property type="entry name" value="Glycogen Phosphorylase B"/>
    <property type="match status" value="2"/>
</dbReference>
<evidence type="ECO:0000256" key="1">
    <source>
        <dbReference type="ARBA" id="ARBA00006821"/>
    </source>
</evidence>
<dbReference type="Gene3D" id="3.20.110.10">
    <property type="entry name" value="Glycoside hydrolase 38, N terminal domain"/>
    <property type="match status" value="1"/>
</dbReference>
<dbReference type="InterPro" id="IPR027291">
    <property type="entry name" value="Glyco_hydro_38_N_sf"/>
</dbReference>
<dbReference type="Pfam" id="PF13439">
    <property type="entry name" value="Glyco_transf_4"/>
    <property type="match status" value="1"/>
</dbReference>
<gene>
    <name evidence="7" type="ORF">BG04_1501</name>
</gene>
<feature type="domain" description="Glycosyltransferase subfamily 4-like N-terminal" evidence="6">
    <location>
        <begin position="387"/>
        <end position="559"/>
    </location>
</feature>
<dbReference type="InterPro" id="IPR004300">
    <property type="entry name" value="Glyco_hydro_57_N"/>
</dbReference>